<gene>
    <name evidence="18" type="ORF">BN1708_010900</name>
</gene>
<dbReference type="InterPro" id="IPR001138">
    <property type="entry name" value="Zn2Cys6_DnaBD"/>
</dbReference>
<dbReference type="SUPFAM" id="SSF57667">
    <property type="entry name" value="beta-beta-alpha zinc fingers"/>
    <property type="match status" value="1"/>
</dbReference>
<dbReference type="FunFam" id="3.40.50.720:FF:000084">
    <property type="entry name" value="Short-chain dehydrogenase reductase"/>
    <property type="match status" value="1"/>
</dbReference>
<evidence type="ECO:0000256" key="13">
    <source>
        <dbReference type="SAM" id="MobiDB-lite"/>
    </source>
</evidence>
<dbReference type="PROSITE" id="PS00217">
    <property type="entry name" value="SUGAR_TRANSPORT_2"/>
    <property type="match status" value="1"/>
</dbReference>
<evidence type="ECO:0000256" key="11">
    <source>
        <dbReference type="ARBA" id="ARBA00023242"/>
    </source>
</evidence>
<dbReference type="FunFam" id="3.30.160.60:FF:000100">
    <property type="entry name" value="Zinc finger 45-like"/>
    <property type="match status" value="1"/>
</dbReference>
<name>A0A0G4KW44_VERLO</name>
<dbReference type="GO" id="GO:0008270">
    <property type="term" value="F:zinc ion binding"/>
    <property type="evidence" value="ECO:0007669"/>
    <property type="project" value="UniProtKB-KW"/>
</dbReference>
<dbReference type="SMART" id="SM00355">
    <property type="entry name" value="ZnF_C2H2"/>
    <property type="match status" value="2"/>
</dbReference>
<keyword evidence="19" id="KW-1185">Reference proteome</keyword>
<dbReference type="CDD" id="cd00067">
    <property type="entry name" value="GAL4"/>
    <property type="match status" value="1"/>
</dbReference>
<dbReference type="PANTHER" id="PTHR48022">
    <property type="entry name" value="PLASTIDIC GLUCOSE TRANSPORTER 4"/>
    <property type="match status" value="1"/>
</dbReference>
<keyword evidence="6 12" id="KW-0863">Zinc-finger</keyword>
<feature type="transmembrane region" description="Helical" evidence="14">
    <location>
        <begin position="1144"/>
        <end position="1166"/>
    </location>
</feature>
<dbReference type="SUPFAM" id="SSF53720">
    <property type="entry name" value="ALDH-like"/>
    <property type="match status" value="1"/>
</dbReference>
<feature type="domain" description="C2H2-type" evidence="16">
    <location>
        <begin position="283"/>
        <end position="306"/>
    </location>
</feature>
<dbReference type="GO" id="GO:0003677">
    <property type="term" value="F:DNA binding"/>
    <property type="evidence" value="ECO:0007669"/>
    <property type="project" value="InterPro"/>
</dbReference>
<evidence type="ECO:0000256" key="12">
    <source>
        <dbReference type="PROSITE-ProRule" id="PRU00042"/>
    </source>
</evidence>
<dbReference type="Pfam" id="PF04082">
    <property type="entry name" value="Fungal_trans"/>
    <property type="match status" value="1"/>
</dbReference>
<sequence length="1708" mass="186530">MTGRLQGKTAIVTGAASGFGKGIATKFVAEGANVIIADLSEEQGQAVAKDLGAVFQRADVTKPADWEQLLKLALDRFGQLDLVINNAGATYANKPTEEVTEKDFDLVMNVNVKSVYHSVNVLLPYFLEHKRPGCFIQVASTAGTRPRPRLTWYNASKAAVINATKTMAVEYGPNQIRFNSVSPVVGSTGMTHLFIGKPDTEENRKGFVSTIPLGRPSMEGVVYESGYQAGVETNTMAAGEGMETTDRGSKPLACTHCNARFSRPSHLNRHRLTHLPSSRKSLIKCPHCDRTFSRNDVLLRHLRGAHHVDLVVKRSVQRSCHRCVSKKLKCDRLQPCQSCTGAQAICEFPGASQSRSPDLESETLDALDGNENTEAMGVTGFSAFDPSFKSTDIPQTPQILQTPDSTSGDSLFPATYLGTQRHADDLDNDPAVSSVGGFGQADDAIFGVNALEPDGAGISPSHFALMQPDFRTIGFDWLDFDMPESNPGLQEIPIIDTIAVEGWSDRQTYTPQPLPPPGRMSSQHPDRPPTAGQGQARTAHPSPTLRPLEPQQALQPWPFDQAQDSAPHRYMLPPLRDVLQSSFRGGSSDRNNALDSLIQILSDSKLPASAHVQDANTAQALSDLQRLLDLYFARFHDIQPILHRPTWNMAECPTVLLTAMACVGALLSDEERDTELSWSLSDICMPMITWLQSKQSLLGALRKLLESMGTLATTSELISYNITGLLCHYSHLYAANDVMDVIIYIVRSLISQRAKHHKGIEVARKRLRSSFAQDRRSSRRLVHHAAQIIAIANEYLVSAPCEIMRTFMGYVFILAYSSYGPRAELTPGDKTPIRLDVPLHQPAQRQITLQWIDDGGPAGLGSVVIILADDCVPAISRDAQLMMQRLKCWGLADKFTEILHIFEELTLLQTYGYCSSVIGSTIGQPGWYEFFDLPLQGEPGYATKTTDAIATANGIYSAGGAIGTLFIMWAATALGRKRCIQIGGAFSLLGGALQGGAANLGMFQAGRILAGIGIGILVTVCPMYMGELSPPEKRGWLVGHHPIFLFAWRFPLCMQCFAPLILLTASFWIPESPRWLLQKGKIEEAWNVVQNLRKSDDDPHDIVAREEIYQVREQIVLDAAKLKAIGCTPWTAVIKKKSYRKRMAIGFLTQWGAEFAGSLIINNYSVILYTNLGQTGSMPLLLSALWLTTAGVIYNPLGAWLHDKVNSRRWMFIVGLFGCLITTSGFAACIAEFSGTSNQAGNAAGVFFVFLYLAFQGTLCDTTMYLYVAEIFPTEIRPIGMGFSLFGQFTSSIILLQTAPIGIVNVGWNYYLVIIVWCIFFIPIVYLFFPETAKLSLEEISARFGDDVAVRITDVSDDQRKELDDFLKTTDVVHMETHADEKKARVGNEDITTSPSCCLVAQRLSCILVPRHRQPTMATSYNTTAHGELPFTLADKNLLQFSSYVNGEFVAAKKGKTFDVLDPGNGNAWASCPDNDDADVEPAVQSSYAAFQSYSKYTPRKRAQLLLAWHQLIVAAREDLARIVVHETGKPMAEALGEIDYATTFSWWFVGEADRAHGSALTSAIPGRRAVVVKQPIGVAAALVPWNFPVALALRKAAAALAAGCTMVVKTSPETPLSAVSLAYLSTRAGFPPGALNVLTTSLGNTPAVAEALCLHPRVKKNTGNSSAAEAPFGGIKDSGYGKESGKDVAINEFLITKTGTMAIDGHY</sequence>
<evidence type="ECO:0000259" key="17">
    <source>
        <dbReference type="PROSITE" id="PS50850"/>
    </source>
</evidence>
<dbReference type="InterPro" id="IPR007219">
    <property type="entry name" value="XnlR_reg_dom"/>
</dbReference>
<feature type="transmembrane region" description="Helical" evidence="14">
    <location>
        <begin position="1245"/>
        <end position="1268"/>
    </location>
</feature>
<reference evidence="18 19" key="1">
    <citation type="submission" date="2015-05" db="EMBL/GenBank/DDBJ databases">
        <authorList>
            <person name="Wang D.B."/>
            <person name="Wang M."/>
        </authorList>
    </citation>
    <scope>NUCLEOTIDE SEQUENCE [LARGE SCALE GENOMIC DNA]</scope>
    <source>
        <strain evidence="18">VL1</strain>
    </source>
</reference>
<evidence type="ECO:0008006" key="20">
    <source>
        <dbReference type="Google" id="ProtNLM"/>
    </source>
</evidence>
<dbReference type="Gene3D" id="4.10.240.10">
    <property type="entry name" value="Zn(2)-C6 fungal-type DNA-binding domain"/>
    <property type="match status" value="1"/>
</dbReference>
<dbReference type="InterPro" id="IPR036259">
    <property type="entry name" value="MFS_trans_sf"/>
</dbReference>
<keyword evidence="11" id="KW-0539">Nucleus</keyword>
<dbReference type="NCBIfam" id="NF005559">
    <property type="entry name" value="PRK07231.1"/>
    <property type="match status" value="1"/>
</dbReference>
<dbReference type="GO" id="GO:0000981">
    <property type="term" value="F:DNA-binding transcription factor activity, RNA polymerase II-specific"/>
    <property type="evidence" value="ECO:0007669"/>
    <property type="project" value="InterPro"/>
</dbReference>
<dbReference type="Gene3D" id="3.40.605.10">
    <property type="entry name" value="Aldehyde Dehydrogenase, Chain A, domain 1"/>
    <property type="match status" value="1"/>
</dbReference>
<evidence type="ECO:0000256" key="4">
    <source>
        <dbReference type="ARBA" id="ARBA00022723"/>
    </source>
</evidence>
<evidence type="ECO:0000256" key="9">
    <source>
        <dbReference type="ARBA" id="ARBA00022989"/>
    </source>
</evidence>
<dbReference type="GO" id="GO:0006351">
    <property type="term" value="P:DNA-templated transcription"/>
    <property type="evidence" value="ECO:0007669"/>
    <property type="project" value="InterPro"/>
</dbReference>
<dbReference type="InterPro" id="IPR036864">
    <property type="entry name" value="Zn2-C6_fun-type_DNA-bd_sf"/>
</dbReference>
<dbReference type="InterPro" id="IPR016162">
    <property type="entry name" value="Ald_DH_N"/>
</dbReference>
<evidence type="ECO:0000256" key="2">
    <source>
        <dbReference type="ARBA" id="ARBA00010992"/>
    </source>
</evidence>
<evidence type="ECO:0000256" key="3">
    <source>
        <dbReference type="ARBA" id="ARBA00022692"/>
    </source>
</evidence>
<dbReference type="CDD" id="cd12148">
    <property type="entry name" value="fungal_TF_MHR"/>
    <property type="match status" value="1"/>
</dbReference>
<feature type="transmembrane region" description="Helical" evidence="14">
    <location>
        <begin position="954"/>
        <end position="974"/>
    </location>
</feature>
<dbReference type="InterPro" id="IPR050360">
    <property type="entry name" value="MFS_Sugar_Transporters"/>
</dbReference>
<feature type="transmembrane region" description="Helical" evidence="14">
    <location>
        <begin position="1008"/>
        <end position="1026"/>
    </location>
</feature>
<evidence type="ECO:0000313" key="19">
    <source>
        <dbReference type="Proteomes" id="UP000044602"/>
    </source>
</evidence>
<feature type="transmembrane region" description="Helical" evidence="14">
    <location>
        <begin position="1178"/>
        <end position="1198"/>
    </location>
</feature>
<dbReference type="PROSITE" id="PS50048">
    <property type="entry name" value="ZN2_CY6_FUNGAL_2"/>
    <property type="match status" value="1"/>
</dbReference>
<dbReference type="InterPro" id="IPR002347">
    <property type="entry name" value="SDR_fam"/>
</dbReference>
<dbReference type="PRINTS" id="PR00081">
    <property type="entry name" value="GDHRDH"/>
</dbReference>
<dbReference type="InterPro" id="IPR036236">
    <property type="entry name" value="Znf_C2H2_sf"/>
</dbReference>
<dbReference type="Pfam" id="PF00171">
    <property type="entry name" value="Aldedh"/>
    <property type="match status" value="1"/>
</dbReference>
<dbReference type="InterPro" id="IPR005829">
    <property type="entry name" value="Sugar_transporter_CS"/>
</dbReference>
<dbReference type="SUPFAM" id="SSF57701">
    <property type="entry name" value="Zn2/Cys6 DNA-binding domain"/>
    <property type="match status" value="1"/>
</dbReference>
<dbReference type="Gene3D" id="1.20.1250.20">
    <property type="entry name" value="MFS general substrate transporter like domains"/>
    <property type="match status" value="1"/>
</dbReference>
<feature type="transmembrane region" description="Helical" evidence="14">
    <location>
        <begin position="1310"/>
        <end position="1329"/>
    </location>
</feature>
<dbReference type="SUPFAM" id="SSF51735">
    <property type="entry name" value="NAD(P)-binding Rossmann-fold domains"/>
    <property type="match status" value="1"/>
</dbReference>
<dbReference type="GO" id="GO:0016491">
    <property type="term" value="F:oxidoreductase activity"/>
    <property type="evidence" value="ECO:0007669"/>
    <property type="project" value="InterPro"/>
</dbReference>
<evidence type="ECO:0000259" key="15">
    <source>
        <dbReference type="PROSITE" id="PS50048"/>
    </source>
</evidence>
<keyword evidence="3 14" id="KW-0812">Transmembrane</keyword>
<proteinExistence type="inferred from homology"/>
<keyword evidence="4" id="KW-0479">Metal-binding</keyword>
<evidence type="ECO:0000256" key="6">
    <source>
        <dbReference type="ARBA" id="ARBA00022771"/>
    </source>
</evidence>
<dbReference type="InterPro" id="IPR015590">
    <property type="entry name" value="Aldehyde_DH_dom"/>
</dbReference>
<dbReference type="Proteomes" id="UP000044602">
    <property type="component" value="Unassembled WGS sequence"/>
</dbReference>
<keyword evidence="7" id="KW-0862">Zinc</keyword>
<dbReference type="Gene3D" id="3.40.50.720">
    <property type="entry name" value="NAD(P)-binding Rossmann-like Domain"/>
    <property type="match status" value="1"/>
</dbReference>
<evidence type="ECO:0000256" key="10">
    <source>
        <dbReference type="ARBA" id="ARBA00023136"/>
    </source>
</evidence>
<dbReference type="Pfam" id="PF00106">
    <property type="entry name" value="adh_short"/>
    <property type="match status" value="1"/>
</dbReference>
<dbReference type="InterPro" id="IPR016161">
    <property type="entry name" value="Ald_DH/histidinol_DH"/>
</dbReference>
<feature type="transmembrane region" description="Helical" evidence="14">
    <location>
        <begin position="1046"/>
        <end position="1069"/>
    </location>
</feature>
<dbReference type="InterPro" id="IPR013087">
    <property type="entry name" value="Znf_C2H2_type"/>
</dbReference>
<evidence type="ECO:0000256" key="7">
    <source>
        <dbReference type="ARBA" id="ARBA00022833"/>
    </source>
</evidence>
<feature type="domain" description="Major facilitator superfamily (MFS) profile" evidence="17">
    <location>
        <begin position="900"/>
        <end position="1333"/>
    </location>
</feature>
<dbReference type="PROSITE" id="PS50157">
    <property type="entry name" value="ZINC_FINGER_C2H2_2"/>
    <property type="match status" value="2"/>
</dbReference>
<dbReference type="Gene3D" id="3.30.160.60">
    <property type="entry name" value="Classic Zinc Finger"/>
    <property type="match status" value="2"/>
</dbReference>
<dbReference type="PRINTS" id="PR00080">
    <property type="entry name" value="SDRFAMILY"/>
</dbReference>
<dbReference type="SUPFAM" id="SSF103473">
    <property type="entry name" value="MFS general substrate transporter"/>
    <property type="match status" value="1"/>
</dbReference>
<dbReference type="InterPro" id="IPR036291">
    <property type="entry name" value="NAD(P)-bd_dom_sf"/>
</dbReference>
<feature type="transmembrane region" description="Helical" evidence="14">
    <location>
        <begin position="1210"/>
        <end position="1233"/>
    </location>
</feature>
<feature type="domain" description="Zn(2)-C6 fungal-type" evidence="15">
    <location>
        <begin position="319"/>
        <end position="348"/>
    </location>
</feature>
<evidence type="ECO:0000313" key="18">
    <source>
        <dbReference type="EMBL" id="CRK13665.1"/>
    </source>
</evidence>
<dbReference type="Pfam" id="PF00172">
    <property type="entry name" value="Zn_clus"/>
    <property type="match status" value="1"/>
</dbReference>
<evidence type="ECO:0000256" key="14">
    <source>
        <dbReference type="SAM" id="Phobius"/>
    </source>
</evidence>
<dbReference type="STRING" id="100787.A0A0G4KW44"/>
<comment type="subcellular location">
    <subcellularLocation>
        <location evidence="1">Membrane</location>
        <topology evidence="1">Multi-pass membrane protein</topology>
    </subcellularLocation>
</comment>
<evidence type="ECO:0000256" key="5">
    <source>
        <dbReference type="ARBA" id="ARBA00022737"/>
    </source>
</evidence>
<dbReference type="PROSITE" id="PS00028">
    <property type="entry name" value="ZINC_FINGER_C2H2_1"/>
    <property type="match status" value="1"/>
</dbReference>
<dbReference type="PROSITE" id="PS50850">
    <property type="entry name" value="MFS"/>
    <property type="match status" value="1"/>
</dbReference>
<dbReference type="GO" id="GO:0016020">
    <property type="term" value="C:membrane"/>
    <property type="evidence" value="ECO:0007669"/>
    <property type="project" value="UniProtKB-SubCell"/>
</dbReference>
<feature type="region of interest" description="Disordered" evidence="13">
    <location>
        <begin position="506"/>
        <end position="549"/>
    </location>
</feature>
<comment type="similarity">
    <text evidence="2">Belongs to the major facilitator superfamily. Sugar transporter (TC 2.A.1.1) family.</text>
</comment>
<evidence type="ECO:0000256" key="1">
    <source>
        <dbReference type="ARBA" id="ARBA00004141"/>
    </source>
</evidence>
<dbReference type="Pfam" id="PF00096">
    <property type="entry name" value="zf-C2H2"/>
    <property type="match status" value="2"/>
</dbReference>
<keyword evidence="5" id="KW-0677">Repeat</keyword>
<keyword evidence="8" id="KW-0521">NADP</keyword>
<dbReference type="FunFam" id="3.40.605.10:FF:000063">
    <property type="entry name" value="Succinate-semialdehyde dehydrogenase, mitochondrial"/>
    <property type="match status" value="1"/>
</dbReference>
<dbReference type="InterPro" id="IPR005828">
    <property type="entry name" value="MFS_sugar_transport-like"/>
</dbReference>
<dbReference type="SMART" id="SM00066">
    <property type="entry name" value="GAL4"/>
    <property type="match status" value="1"/>
</dbReference>
<evidence type="ECO:0000256" key="8">
    <source>
        <dbReference type="ARBA" id="ARBA00022857"/>
    </source>
</evidence>
<dbReference type="InterPro" id="IPR020846">
    <property type="entry name" value="MFS_dom"/>
</dbReference>
<keyword evidence="9 14" id="KW-1133">Transmembrane helix</keyword>
<organism evidence="18 19">
    <name type="scientific">Verticillium longisporum</name>
    <name type="common">Verticillium dahliae var. longisporum</name>
    <dbReference type="NCBI Taxonomy" id="100787"/>
    <lineage>
        <taxon>Eukaryota</taxon>
        <taxon>Fungi</taxon>
        <taxon>Dikarya</taxon>
        <taxon>Ascomycota</taxon>
        <taxon>Pezizomycotina</taxon>
        <taxon>Sordariomycetes</taxon>
        <taxon>Hypocreomycetidae</taxon>
        <taxon>Glomerellales</taxon>
        <taxon>Plectosphaerellaceae</taxon>
        <taxon>Verticillium</taxon>
    </lineage>
</organism>
<evidence type="ECO:0000259" key="16">
    <source>
        <dbReference type="PROSITE" id="PS50157"/>
    </source>
</evidence>
<feature type="domain" description="C2H2-type" evidence="16">
    <location>
        <begin position="252"/>
        <end position="274"/>
    </location>
</feature>
<dbReference type="Pfam" id="PF00083">
    <property type="entry name" value="Sugar_tr"/>
    <property type="match status" value="2"/>
</dbReference>
<dbReference type="PANTHER" id="PTHR48022:SF38">
    <property type="entry name" value="MAJOR FACILITATOR SUPERFAMILY (MFS) PROFILE DOMAIN-CONTAINING PROTEIN-RELATED"/>
    <property type="match status" value="1"/>
</dbReference>
<accession>A0A0G4KW44</accession>
<protein>
    <recommendedName>
        <fullName evidence="20">Major facilitator superfamily (MFS) profile domain-containing protein</fullName>
    </recommendedName>
</protein>
<dbReference type="GO" id="GO:0005351">
    <property type="term" value="F:carbohydrate:proton symporter activity"/>
    <property type="evidence" value="ECO:0007669"/>
    <property type="project" value="TreeGrafter"/>
</dbReference>
<dbReference type="EMBL" id="CVQH01004891">
    <property type="protein sequence ID" value="CRK13665.1"/>
    <property type="molecule type" value="Genomic_DNA"/>
</dbReference>
<keyword evidence="10 14" id="KW-0472">Membrane</keyword>